<accession>A0A396I8P0</accession>
<dbReference type="AlphaFoldDB" id="A0A396I8P0"/>
<reference evidence="2" key="1">
    <citation type="journal article" date="2018" name="Nat. Plants">
        <title>Whole-genome landscape of Medicago truncatula symbiotic genes.</title>
        <authorList>
            <person name="Pecrix Y."/>
            <person name="Staton S.E."/>
            <person name="Sallet E."/>
            <person name="Lelandais-Briere C."/>
            <person name="Moreau S."/>
            <person name="Carrere S."/>
            <person name="Blein T."/>
            <person name="Jardinaud M.F."/>
            <person name="Latrasse D."/>
            <person name="Zouine M."/>
            <person name="Zahm M."/>
            <person name="Kreplak J."/>
            <person name="Mayjonade B."/>
            <person name="Satge C."/>
            <person name="Perez M."/>
            <person name="Cauet S."/>
            <person name="Marande W."/>
            <person name="Chantry-Darmon C."/>
            <person name="Lopez-Roques C."/>
            <person name="Bouchez O."/>
            <person name="Berard A."/>
            <person name="Debelle F."/>
            <person name="Munos S."/>
            <person name="Bendahmane A."/>
            <person name="Berges H."/>
            <person name="Niebel A."/>
            <person name="Buitink J."/>
            <person name="Frugier F."/>
            <person name="Benhamed M."/>
            <person name="Crespi M."/>
            <person name="Gouzy J."/>
            <person name="Gamas P."/>
        </authorList>
    </citation>
    <scope>NUCLEOTIDE SEQUENCE [LARGE SCALE GENOMIC DNA]</scope>
    <source>
        <strain evidence="2">cv. Jemalong A17</strain>
    </source>
</reference>
<dbReference type="Proteomes" id="UP000265566">
    <property type="component" value="Chromosome 4"/>
</dbReference>
<protein>
    <submittedName>
        <fullName evidence="1">Uncharacterized protein</fullName>
    </submittedName>
</protein>
<evidence type="ECO:0000313" key="1">
    <source>
        <dbReference type="EMBL" id="RHN61979.1"/>
    </source>
</evidence>
<organism evidence="1 2">
    <name type="scientific">Medicago truncatula</name>
    <name type="common">Barrel medic</name>
    <name type="synonym">Medicago tribuloides</name>
    <dbReference type="NCBI Taxonomy" id="3880"/>
    <lineage>
        <taxon>Eukaryota</taxon>
        <taxon>Viridiplantae</taxon>
        <taxon>Streptophyta</taxon>
        <taxon>Embryophyta</taxon>
        <taxon>Tracheophyta</taxon>
        <taxon>Spermatophyta</taxon>
        <taxon>Magnoliopsida</taxon>
        <taxon>eudicotyledons</taxon>
        <taxon>Gunneridae</taxon>
        <taxon>Pentapetalae</taxon>
        <taxon>rosids</taxon>
        <taxon>fabids</taxon>
        <taxon>Fabales</taxon>
        <taxon>Fabaceae</taxon>
        <taxon>Papilionoideae</taxon>
        <taxon>50 kb inversion clade</taxon>
        <taxon>NPAAA clade</taxon>
        <taxon>Hologalegina</taxon>
        <taxon>IRL clade</taxon>
        <taxon>Trifolieae</taxon>
        <taxon>Medicago</taxon>
    </lineage>
</organism>
<name>A0A396I8P0_MEDTR</name>
<comment type="caution">
    <text evidence="1">The sequence shown here is derived from an EMBL/GenBank/DDBJ whole genome shotgun (WGS) entry which is preliminary data.</text>
</comment>
<proteinExistence type="predicted"/>
<dbReference type="Gramene" id="rna24498">
    <property type="protein sequence ID" value="RHN61979.1"/>
    <property type="gene ID" value="gene24498"/>
</dbReference>
<gene>
    <name evidence="1" type="ORF">MtrunA17_Chr4g0042471</name>
</gene>
<evidence type="ECO:0000313" key="2">
    <source>
        <dbReference type="Proteomes" id="UP000265566"/>
    </source>
</evidence>
<dbReference type="EMBL" id="PSQE01000004">
    <property type="protein sequence ID" value="RHN61979.1"/>
    <property type="molecule type" value="Genomic_DNA"/>
</dbReference>
<sequence length="104" mass="12346">MVFLLERPVYQKWLKKSCLINYYSFILNGPIKRETHKFKSIEKKMRRMYVALGIRKGKKRNKRNLSASHQRIIEAYRHESIFALFQTCLLTHNNVVSNMSLGAN</sequence>